<feature type="binding site" evidence="3">
    <location>
        <position position="107"/>
    </location>
    <ligand>
        <name>substrate</name>
    </ligand>
</feature>
<evidence type="ECO:0000256" key="2">
    <source>
        <dbReference type="PIRSR" id="PIRSR000097-1"/>
    </source>
</evidence>
<dbReference type="InterPro" id="IPR018170">
    <property type="entry name" value="Aldo/ket_reductase_CS"/>
</dbReference>
<evidence type="ECO:0000256" key="3">
    <source>
        <dbReference type="PIRSR" id="PIRSR000097-2"/>
    </source>
</evidence>
<feature type="domain" description="NADP-dependent oxidoreductase" evidence="5">
    <location>
        <begin position="20"/>
        <end position="267"/>
    </location>
</feature>
<dbReference type="PANTHER" id="PTHR11732">
    <property type="entry name" value="ALDO/KETO REDUCTASE"/>
    <property type="match status" value="1"/>
</dbReference>
<accession>A0A2T0FP64</accession>
<dbReference type="RefSeq" id="XP_024666713.1">
    <property type="nucleotide sequence ID" value="XM_024810945.1"/>
</dbReference>
<feature type="active site" description="Proton donor" evidence="2">
    <location>
        <position position="51"/>
    </location>
</feature>
<dbReference type="GO" id="GO:0016616">
    <property type="term" value="F:oxidoreductase activity, acting on the CH-OH group of donors, NAD or NADP as acceptor"/>
    <property type="evidence" value="ECO:0007669"/>
    <property type="project" value="UniProtKB-ARBA"/>
</dbReference>
<keyword evidence="7" id="KW-1185">Reference proteome</keyword>
<evidence type="ECO:0000256" key="4">
    <source>
        <dbReference type="PIRSR" id="PIRSR000097-3"/>
    </source>
</evidence>
<comment type="caution">
    <text evidence="6">The sequence shown here is derived from an EMBL/GenBank/DDBJ whole genome shotgun (WGS) entry which is preliminary data.</text>
</comment>
<dbReference type="GeneID" id="36518136"/>
<dbReference type="SUPFAM" id="SSF51430">
    <property type="entry name" value="NAD(P)-linked oxidoreductase"/>
    <property type="match status" value="1"/>
</dbReference>
<protein>
    <submittedName>
        <fullName evidence="6">Glycerol 2-dehydrogenase (NADP(+))</fullName>
    </submittedName>
</protein>
<feature type="site" description="Lowers pKa of active site Tyr" evidence="4">
    <location>
        <position position="76"/>
    </location>
</feature>
<dbReference type="EMBL" id="NDIQ01000022">
    <property type="protein sequence ID" value="PRT56768.1"/>
    <property type="molecule type" value="Genomic_DNA"/>
</dbReference>
<sequence length="294" mass="32868">MADIPSLKLNTGASIPQVALGTWESAPDDVYDAVKIALDAGYRHIDTAMIYGNEEAVGRALQDSKVPRQEIFLTTKLWCKDFRNPEAALDASLKRLRTDYVDLYLMHWPFATKEENGKDVIDKDVDYVEVYKALAQLPTSKAKAVGISNFTIERVQRVLDSKPAKVPAALQVELHVNLPQQKLVDFCHSHGIVVEAYSPLARGNLDNEVVKKIAKKHNVEPANVVLSWGIARNTVVLPKSVTPARIQSNLKVIKLDREEVEELNKIAKEDGLKRHCNYGNSFDFDTFDGDKDSK</sequence>
<dbReference type="FunFam" id="3.20.20.100:FF:000002">
    <property type="entry name" value="2,5-diketo-D-gluconic acid reductase A"/>
    <property type="match status" value="1"/>
</dbReference>
<dbReference type="STRING" id="45607.A0A2T0FP64"/>
<evidence type="ECO:0000313" key="7">
    <source>
        <dbReference type="Proteomes" id="UP000238350"/>
    </source>
</evidence>
<dbReference type="InterPro" id="IPR020471">
    <property type="entry name" value="AKR"/>
</dbReference>
<name>A0A2T0FP64_9ASCO</name>
<dbReference type="Proteomes" id="UP000238350">
    <property type="component" value="Unassembled WGS sequence"/>
</dbReference>
<dbReference type="OrthoDB" id="416253at2759"/>
<dbReference type="Pfam" id="PF00248">
    <property type="entry name" value="Aldo_ket_red"/>
    <property type="match status" value="1"/>
</dbReference>
<dbReference type="PROSITE" id="PS00798">
    <property type="entry name" value="ALDOKETO_REDUCTASE_1"/>
    <property type="match status" value="1"/>
</dbReference>
<dbReference type="Gene3D" id="3.20.20.100">
    <property type="entry name" value="NADP-dependent oxidoreductase domain"/>
    <property type="match status" value="1"/>
</dbReference>
<dbReference type="AlphaFoldDB" id="A0A2T0FP64"/>
<evidence type="ECO:0000256" key="1">
    <source>
        <dbReference type="ARBA" id="ARBA00023002"/>
    </source>
</evidence>
<proteinExistence type="predicted"/>
<dbReference type="PRINTS" id="PR00069">
    <property type="entry name" value="ALDKETRDTASE"/>
</dbReference>
<keyword evidence="1" id="KW-0560">Oxidoreductase</keyword>
<organism evidence="6 7">
    <name type="scientific">Wickerhamiella sorbophila</name>
    <dbReference type="NCBI Taxonomy" id="45607"/>
    <lineage>
        <taxon>Eukaryota</taxon>
        <taxon>Fungi</taxon>
        <taxon>Dikarya</taxon>
        <taxon>Ascomycota</taxon>
        <taxon>Saccharomycotina</taxon>
        <taxon>Dipodascomycetes</taxon>
        <taxon>Dipodascales</taxon>
        <taxon>Trichomonascaceae</taxon>
        <taxon>Wickerhamiella</taxon>
    </lineage>
</organism>
<dbReference type="PIRSF" id="PIRSF000097">
    <property type="entry name" value="AKR"/>
    <property type="match status" value="1"/>
</dbReference>
<gene>
    <name evidence="6" type="ORF">B9G98_04388</name>
</gene>
<reference evidence="6 7" key="1">
    <citation type="submission" date="2017-04" db="EMBL/GenBank/DDBJ databases">
        <title>Genome sequencing of [Candida] sorbophila.</title>
        <authorList>
            <person name="Ahn J.O."/>
        </authorList>
    </citation>
    <scope>NUCLEOTIDE SEQUENCE [LARGE SCALE GENOMIC DNA]</scope>
    <source>
        <strain evidence="6 7">DS02</strain>
    </source>
</reference>
<evidence type="ECO:0000313" key="6">
    <source>
        <dbReference type="EMBL" id="PRT56768.1"/>
    </source>
</evidence>
<dbReference type="InterPro" id="IPR036812">
    <property type="entry name" value="NAD(P)_OxRdtase_dom_sf"/>
</dbReference>
<dbReference type="InterPro" id="IPR023210">
    <property type="entry name" value="NADP_OxRdtase_dom"/>
</dbReference>
<dbReference type="PROSITE" id="PS00063">
    <property type="entry name" value="ALDOKETO_REDUCTASE_3"/>
    <property type="match status" value="1"/>
</dbReference>
<evidence type="ECO:0000259" key="5">
    <source>
        <dbReference type="Pfam" id="PF00248"/>
    </source>
</evidence>